<sequence>MSRRNKNPFYQSQDESPFLNLLSQDFSPLVGLPPKSKGFKTRKNSTQLDHIREKQCKTPNNQPRFMQRANGHLTPNMRSALKQTGQVYLSGPSRGRVFYPVSSSQGLGKTQKLNEFIKKKLSELSIK</sequence>
<protein>
    <submittedName>
        <fullName evidence="1">Uncharacterized protein</fullName>
    </submittedName>
</protein>
<name>A0A7S3ID69_9SPIT</name>
<proteinExistence type="predicted"/>
<gene>
    <name evidence="1" type="ORF">SINC0208_LOCUS268</name>
</gene>
<dbReference type="EMBL" id="HBIH01000693">
    <property type="protein sequence ID" value="CAE0319690.1"/>
    <property type="molecule type" value="Transcribed_RNA"/>
</dbReference>
<organism evidence="1">
    <name type="scientific">Strombidium inclinatum</name>
    <dbReference type="NCBI Taxonomy" id="197538"/>
    <lineage>
        <taxon>Eukaryota</taxon>
        <taxon>Sar</taxon>
        <taxon>Alveolata</taxon>
        <taxon>Ciliophora</taxon>
        <taxon>Intramacronucleata</taxon>
        <taxon>Spirotrichea</taxon>
        <taxon>Oligotrichia</taxon>
        <taxon>Strombidiidae</taxon>
        <taxon>Strombidium</taxon>
    </lineage>
</organism>
<evidence type="ECO:0000313" key="1">
    <source>
        <dbReference type="EMBL" id="CAE0319690.1"/>
    </source>
</evidence>
<reference evidence="1" key="1">
    <citation type="submission" date="2021-01" db="EMBL/GenBank/DDBJ databases">
        <authorList>
            <person name="Corre E."/>
            <person name="Pelletier E."/>
            <person name="Niang G."/>
            <person name="Scheremetjew M."/>
            <person name="Finn R."/>
            <person name="Kale V."/>
            <person name="Holt S."/>
            <person name="Cochrane G."/>
            <person name="Meng A."/>
            <person name="Brown T."/>
            <person name="Cohen L."/>
        </authorList>
    </citation>
    <scope>NUCLEOTIDE SEQUENCE</scope>
    <source>
        <strain evidence="1">S3</strain>
    </source>
</reference>
<dbReference type="AlphaFoldDB" id="A0A7S3ID69"/>
<accession>A0A7S3ID69</accession>